<sequence>MKLRKGYDEIPLFMDYSGHSTSYQSCSDHFRLDPNPFSSLLLIYQLQLSFFTANPCHLFLPQAFYIITHTLISYSNHMQVVMVVERIVATVWVDTYEKQCRALGAVLLAILLLLTALETVGSIGDNFADVLMTNSLMVTDSTASDVTAAFAVIFVVCCVTLLINILQYCFNLHRKKR</sequence>
<dbReference type="OrthoDB" id="5875471at2759"/>
<keyword evidence="4 6" id="KW-1133">Transmembrane helix</keyword>
<name>A0A2G9TAH8_TELCI</name>
<evidence type="ECO:0000256" key="5">
    <source>
        <dbReference type="ARBA" id="ARBA00023136"/>
    </source>
</evidence>
<evidence type="ECO:0000256" key="6">
    <source>
        <dbReference type="SAM" id="Phobius"/>
    </source>
</evidence>
<evidence type="ECO:0000256" key="2">
    <source>
        <dbReference type="ARBA" id="ARBA00006860"/>
    </source>
</evidence>
<evidence type="ECO:0000256" key="4">
    <source>
        <dbReference type="ARBA" id="ARBA00022989"/>
    </source>
</evidence>
<dbReference type="GO" id="GO:0004888">
    <property type="term" value="F:transmembrane signaling receptor activity"/>
    <property type="evidence" value="ECO:0007669"/>
    <property type="project" value="InterPro"/>
</dbReference>
<evidence type="ECO:0000256" key="1">
    <source>
        <dbReference type="ARBA" id="ARBA00004141"/>
    </source>
</evidence>
<reference evidence="7 8" key="1">
    <citation type="submission" date="2015-09" db="EMBL/GenBank/DDBJ databases">
        <title>Draft genome of the parasitic nematode Teladorsagia circumcincta isolate WARC Sus (inbred).</title>
        <authorList>
            <person name="Mitreva M."/>
        </authorList>
    </citation>
    <scope>NUCLEOTIDE SEQUENCE [LARGE SCALE GENOMIC DNA]</scope>
    <source>
        <strain evidence="7 8">S</strain>
    </source>
</reference>
<organism evidence="7 8">
    <name type="scientific">Teladorsagia circumcincta</name>
    <name type="common">Brown stomach worm</name>
    <name type="synonym">Ostertagia circumcincta</name>
    <dbReference type="NCBI Taxonomy" id="45464"/>
    <lineage>
        <taxon>Eukaryota</taxon>
        <taxon>Metazoa</taxon>
        <taxon>Ecdysozoa</taxon>
        <taxon>Nematoda</taxon>
        <taxon>Chromadorea</taxon>
        <taxon>Rhabditida</taxon>
        <taxon>Rhabditina</taxon>
        <taxon>Rhabditomorpha</taxon>
        <taxon>Strongyloidea</taxon>
        <taxon>Trichostrongylidae</taxon>
        <taxon>Teladorsagia</taxon>
    </lineage>
</organism>
<feature type="non-terminal residue" evidence="7">
    <location>
        <position position="177"/>
    </location>
</feature>
<dbReference type="EMBL" id="KZ390763">
    <property type="protein sequence ID" value="PIO54934.1"/>
    <property type="molecule type" value="Genomic_DNA"/>
</dbReference>
<proteinExistence type="inferred from homology"/>
<dbReference type="GO" id="GO:0016020">
    <property type="term" value="C:membrane"/>
    <property type="evidence" value="ECO:0007669"/>
    <property type="project" value="UniProtKB-SubCell"/>
</dbReference>
<feature type="transmembrane region" description="Helical" evidence="6">
    <location>
        <begin position="105"/>
        <end position="128"/>
    </location>
</feature>
<evidence type="ECO:0000313" key="8">
    <source>
        <dbReference type="Proteomes" id="UP000230423"/>
    </source>
</evidence>
<gene>
    <name evidence="7" type="ORF">TELCIR_23691</name>
</gene>
<dbReference type="InterPro" id="IPR002184">
    <property type="entry name" value="7TM_GPCR_serpentine_rcpt_Srb"/>
</dbReference>
<dbReference type="Proteomes" id="UP000230423">
    <property type="component" value="Unassembled WGS sequence"/>
</dbReference>
<evidence type="ECO:0000313" key="7">
    <source>
        <dbReference type="EMBL" id="PIO54934.1"/>
    </source>
</evidence>
<evidence type="ECO:0000256" key="3">
    <source>
        <dbReference type="ARBA" id="ARBA00022692"/>
    </source>
</evidence>
<keyword evidence="3 6" id="KW-0812">Transmembrane</keyword>
<keyword evidence="5 6" id="KW-0472">Membrane</keyword>
<dbReference type="GO" id="GO:0007606">
    <property type="term" value="P:sensory perception of chemical stimulus"/>
    <property type="evidence" value="ECO:0007669"/>
    <property type="project" value="InterPro"/>
</dbReference>
<comment type="subcellular location">
    <subcellularLocation>
        <location evidence="1">Membrane</location>
        <topology evidence="1">Multi-pass membrane protein</topology>
    </subcellularLocation>
</comment>
<accession>A0A2G9TAH8</accession>
<protein>
    <submittedName>
        <fullName evidence="7">Uncharacterized protein</fullName>
    </submittedName>
</protein>
<dbReference type="PANTHER" id="PTHR31216:SF11">
    <property type="entry name" value="SERPENTINE RECEPTOR CLASS BETA-16-RELATED"/>
    <property type="match status" value="1"/>
</dbReference>
<dbReference type="PANTHER" id="PTHR31216">
    <property type="entry name" value="SERPENTINE RECEPTOR CLASS BETA-1-RELATED-RELATED"/>
    <property type="match status" value="1"/>
</dbReference>
<dbReference type="InterPro" id="IPR019408">
    <property type="entry name" value="7TM_GPCR_serpentine_rcpt_Srab"/>
</dbReference>
<feature type="transmembrane region" description="Helical" evidence="6">
    <location>
        <begin position="148"/>
        <end position="170"/>
    </location>
</feature>
<comment type="similarity">
    <text evidence="2">Belongs to the nematode receptor-like protein srb family.</text>
</comment>
<dbReference type="Pfam" id="PF10292">
    <property type="entry name" value="7TM_GPCR_Srab"/>
    <property type="match status" value="1"/>
</dbReference>
<keyword evidence="8" id="KW-1185">Reference proteome</keyword>
<dbReference type="AlphaFoldDB" id="A0A2G9TAH8"/>